<evidence type="ECO:0000313" key="4">
    <source>
        <dbReference type="EMBL" id="KAI7753632.1"/>
    </source>
</evidence>
<dbReference type="InterPro" id="IPR000198">
    <property type="entry name" value="RhoGAP_dom"/>
</dbReference>
<dbReference type="Pfam" id="PF00620">
    <property type="entry name" value="RhoGAP"/>
    <property type="match status" value="1"/>
</dbReference>
<name>A0AAD5D5G5_AMBAR</name>
<feature type="domain" description="Rho-GAP" evidence="3">
    <location>
        <begin position="1"/>
        <end position="181"/>
    </location>
</feature>
<dbReference type="PANTHER" id="PTHR23177:SF78">
    <property type="entry name" value="RHO GTPASE ACTIVATING PROTEIN WITH PAK-BOX_P21-RHO-BINDING DOMAIN-CONTAINING PROTEIN-RELATED"/>
    <property type="match status" value="1"/>
</dbReference>
<accession>A0AAD5D5G5</accession>
<organism evidence="4 5">
    <name type="scientific">Ambrosia artemisiifolia</name>
    <name type="common">Common ragweed</name>
    <dbReference type="NCBI Taxonomy" id="4212"/>
    <lineage>
        <taxon>Eukaryota</taxon>
        <taxon>Viridiplantae</taxon>
        <taxon>Streptophyta</taxon>
        <taxon>Embryophyta</taxon>
        <taxon>Tracheophyta</taxon>
        <taxon>Spermatophyta</taxon>
        <taxon>Magnoliopsida</taxon>
        <taxon>eudicotyledons</taxon>
        <taxon>Gunneridae</taxon>
        <taxon>Pentapetalae</taxon>
        <taxon>asterids</taxon>
        <taxon>campanulids</taxon>
        <taxon>Asterales</taxon>
        <taxon>Asteraceae</taxon>
        <taxon>Asteroideae</taxon>
        <taxon>Heliantheae alliance</taxon>
        <taxon>Heliantheae</taxon>
        <taxon>Ambrosia</taxon>
    </lineage>
</organism>
<dbReference type="GO" id="GO:0005096">
    <property type="term" value="F:GTPase activator activity"/>
    <property type="evidence" value="ECO:0007669"/>
    <property type="project" value="UniProtKB-KW"/>
</dbReference>
<dbReference type="SMART" id="SM00324">
    <property type="entry name" value="RhoGAP"/>
    <property type="match status" value="1"/>
</dbReference>
<evidence type="ECO:0000256" key="1">
    <source>
        <dbReference type="ARBA" id="ARBA00022468"/>
    </source>
</evidence>
<dbReference type="InterPro" id="IPR044785">
    <property type="entry name" value="RopGAP1-5"/>
</dbReference>
<dbReference type="PROSITE" id="PS50238">
    <property type="entry name" value="RHOGAP"/>
    <property type="match status" value="1"/>
</dbReference>
<dbReference type="EMBL" id="JAMZMK010005361">
    <property type="protein sequence ID" value="KAI7753632.1"/>
    <property type="molecule type" value="Genomic_DNA"/>
</dbReference>
<proteinExistence type="predicted"/>
<evidence type="ECO:0000259" key="3">
    <source>
        <dbReference type="PROSITE" id="PS50238"/>
    </source>
</evidence>
<evidence type="ECO:0000313" key="5">
    <source>
        <dbReference type="Proteomes" id="UP001206925"/>
    </source>
</evidence>
<dbReference type="Proteomes" id="UP001206925">
    <property type="component" value="Unassembled WGS sequence"/>
</dbReference>
<comment type="caution">
    <text evidence="4">The sequence shown here is derived from an EMBL/GenBank/DDBJ whole genome shotgun (WGS) entry which is preliminary data.</text>
</comment>
<dbReference type="PANTHER" id="PTHR23177">
    <property type="entry name" value="MKIAA1688 PROTEIN"/>
    <property type="match status" value="1"/>
</dbReference>
<dbReference type="GO" id="GO:0007165">
    <property type="term" value="P:signal transduction"/>
    <property type="evidence" value="ECO:0007669"/>
    <property type="project" value="InterPro"/>
</dbReference>
<protein>
    <recommendedName>
        <fullName evidence="3">Rho-GAP domain-containing protein</fullName>
    </recommendedName>
</protein>
<keyword evidence="1" id="KW-0343">GTPase activation</keyword>
<dbReference type="Gene3D" id="1.10.555.10">
    <property type="entry name" value="Rho GTPase activation protein"/>
    <property type="match status" value="1"/>
</dbReference>
<gene>
    <name evidence="4" type="ORF">M8C21_010150</name>
</gene>
<reference evidence="4" key="1">
    <citation type="submission" date="2022-06" db="EMBL/GenBank/DDBJ databases">
        <title>Uncovering the hologenomic basis of an extraordinary plant invasion.</title>
        <authorList>
            <person name="Bieker V.C."/>
            <person name="Martin M.D."/>
            <person name="Gilbert T."/>
            <person name="Hodgins K."/>
            <person name="Battlay P."/>
            <person name="Petersen B."/>
            <person name="Wilson J."/>
        </authorList>
    </citation>
    <scope>NUCLEOTIDE SEQUENCE</scope>
    <source>
        <strain evidence="4">AA19_3_7</strain>
        <tissue evidence="4">Leaf</tissue>
    </source>
</reference>
<dbReference type="CDD" id="cd00159">
    <property type="entry name" value="RhoGAP"/>
    <property type="match status" value="1"/>
</dbReference>
<dbReference type="AlphaFoldDB" id="A0AAD5D5G5"/>
<dbReference type="SUPFAM" id="SSF48350">
    <property type="entry name" value="GTPase activation domain, GAP"/>
    <property type="match status" value="1"/>
</dbReference>
<feature type="compositionally biased region" description="Low complexity" evidence="2">
    <location>
        <begin position="245"/>
        <end position="254"/>
    </location>
</feature>
<sequence length="302" mass="33538">MQLSYDSRGNSVPVILILMQQRLYSLGGLQAEGIFRINPDNNQEEDLRNQLNSGVVPDGIDVHCLAGLIKAWFRELPTGVLDPLSPEQVMQCQSEDDCTSLCRLLPPTETALLDWAINLMADVVQHEHLNKMNSHNIAMVFAPNMTQMADPLTALMYAVQVMNFLKTLITRTLREREDAVIESSRGPPNDPPSDENGDQGPRLNPHVQQNPDENEEKEHEFITDDDNLGYLTASEESDGPGSGSGSSNWSSQSPPIEPKAHVVNHTREPKQVTPSSDHDKTRPLVSNLSAINSLTEKTEAWR</sequence>
<feature type="region of interest" description="Disordered" evidence="2">
    <location>
        <begin position="178"/>
        <end position="302"/>
    </location>
</feature>
<keyword evidence="5" id="KW-1185">Reference proteome</keyword>
<feature type="compositionally biased region" description="Basic and acidic residues" evidence="2">
    <location>
        <begin position="265"/>
        <end position="282"/>
    </location>
</feature>
<evidence type="ECO:0000256" key="2">
    <source>
        <dbReference type="SAM" id="MobiDB-lite"/>
    </source>
</evidence>
<feature type="compositionally biased region" description="Polar residues" evidence="2">
    <location>
        <begin position="284"/>
        <end position="295"/>
    </location>
</feature>
<dbReference type="InterPro" id="IPR008936">
    <property type="entry name" value="Rho_GTPase_activation_prot"/>
</dbReference>